<keyword evidence="2" id="KW-1185">Reference proteome</keyword>
<comment type="caution">
    <text evidence="1">The sequence shown here is derived from an EMBL/GenBank/DDBJ whole genome shotgun (WGS) entry which is preliminary data.</text>
</comment>
<reference evidence="1 2" key="1">
    <citation type="submission" date="2022-06" db="EMBL/GenBank/DDBJ databases">
        <authorList>
            <person name="So Y."/>
        </authorList>
    </citation>
    <scope>NUCLEOTIDE SEQUENCE [LARGE SCALE GENOMIC DNA]</scope>
    <source>
        <strain evidence="1 2">STR3</strain>
    </source>
</reference>
<proteinExistence type="predicted"/>
<evidence type="ECO:0000313" key="1">
    <source>
        <dbReference type="EMBL" id="MCP3423849.1"/>
    </source>
</evidence>
<organism evidence="1 2">
    <name type="scientific">Nocardioides pinisoli</name>
    <dbReference type="NCBI Taxonomy" id="2950279"/>
    <lineage>
        <taxon>Bacteria</taxon>
        <taxon>Bacillati</taxon>
        <taxon>Actinomycetota</taxon>
        <taxon>Actinomycetes</taxon>
        <taxon>Propionibacteriales</taxon>
        <taxon>Nocardioidaceae</taxon>
        <taxon>Nocardioides</taxon>
    </lineage>
</organism>
<gene>
    <name evidence="1" type="ORF">NCI01_18735</name>
</gene>
<dbReference type="RefSeq" id="WP_254183006.1">
    <property type="nucleotide sequence ID" value="NZ_JANARS010000009.1"/>
</dbReference>
<dbReference type="Proteomes" id="UP001204524">
    <property type="component" value="Unassembled WGS sequence"/>
</dbReference>
<dbReference type="EMBL" id="JANARS010000009">
    <property type="protein sequence ID" value="MCP3423849.1"/>
    <property type="molecule type" value="Genomic_DNA"/>
</dbReference>
<dbReference type="PANTHER" id="PTHR12526:SF638">
    <property type="entry name" value="SPORE COAT PROTEIN SA"/>
    <property type="match status" value="1"/>
</dbReference>
<dbReference type="PANTHER" id="PTHR12526">
    <property type="entry name" value="GLYCOSYLTRANSFERASE"/>
    <property type="match status" value="1"/>
</dbReference>
<protein>
    <submittedName>
        <fullName evidence="1">Glycosyltransferase family 4 protein</fullName>
    </submittedName>
</protein>
<dbReference type="Gene3D" id="3.40.50.2000">
    <property type="entry name" value="Glycogen Phosphorylase B"/>
    <property type="match status" value="2"/>
</dbReference>
<accession>A0ABT1L2N3</accession>
<name>A0ABT1L2N3_9ACTN</name>
<dbReference type="Pfam" id="PF13692">
    <property type="entry name" value="Glyco_trans_1_4"/>
    <property type="match status" value="1"/>
</dbReference>
<sequence length="373" mass="40017">MISFVWSPGEALPAGTGGSENFTVGQVRELIRRGVDARVVTVGAGLSDGRDEFDDVPFHSVEILDDLSRLDDTVVFVSEAPPVRTQHPAYQILHVPPPLRGHERLAVTAGTRDRTLIATSRFAARLWSDFLDVSLETVHVVYPFAEPAFAVQSRPEHTGPTRVLYAGRLTPEKGIFTLLSMLHTDLFEGPQMSVTVTSAGSDKPHGALIERMLATNPRLDLVAARRTPAGMAALLAEHDVVVMPSNSQYWHETFGILSIEAQHAGCRVIASDDGGLPETDCGALALIAPDDAEALARGILAAQLLGPIPPHVRKQATQSFTVADSVDSLLQVLRATPASTPWAVLQDLETLAALPSLAPPHERSSPDDLPMGV</sequence>
<dbReference type="CDD" id="cd03801">
    <property type="entry name" value="GT4_PimA-like"/>
    <property type="match status" value="1"/>
</dbReference>
<dbReference type="SUPFAM" id="SSF53756">
    <property type="entry name" value="UDP-Glycosyltransferase/glycogen phosphorylase"/>
    <property type="match status" value="1"/>
</dbReference>
<evidence type="ECO:0000313" key="2">
    <source>
        <dbReference type="Proteomes" id="UP001204524"/>
    </source>
</evidence>